<dbReference type="GO" id="GO:0005576">
    <property type="term" value="C:extracellular region"/>
    <property type="evidence" value="ECO:0007669"/>
    <property type="project" value="UniProtKB-SubCell"/>
</dbReference>
<proteinExistence type="inferred from homology"/>
<dbReference type="EMBL" id="JAIWQS010000009">
    <property type="protein sequence ID" value="KAJ8755068.1"/>
    <property type="molecule type" value="Genomic_DNA"/>
</dbReference>
<accession>A0AAV8SS49</accession>
<dbReference type="AlphaFoldDB" id="A0AAV8SS49"/>
<evidence type="ECO:0000256" key="4">
    <source>
        <dbReference type="ARBA" id="ARBA00022702"/>
    </source>
</evidence>
<evidence type="ECO:0000256" key="6">
    <source>
        <dbReference type="ARBA" id="ARBA00023157"/>
    </source>
</evidence>
<dbReference type="InterPro" id="IPR008801">
    <property type="entry name" value="RALF"/>
</dbReference>
<dbReference type="GO" id="GO:0019722">
    <property type="term" value="P:calcium-mediated signaling"/>
    <property type="evidence" value="ECO:0007669"/>
    <property type="project" value="TreeGrafter"/>
</dbReference>
<keyword evidence="9" id="KW-1185">Reference proteome</keyword>
<dbReference type="Proteomes" id="UP001159364">
    <property type="component" value="Linkage Group LG09"/>
</dbReference>
<protein>
    <recommendedName>
        <fullName evidence="10">Protein RALF-like 19</fullName>
    </recommendedName>
</protein>
<keyword evidence="4" id="KW-0372">Hormone</keyword>
<name>A0AAV8SS49_9ROSI</name>
<sequence>MGIKFWLVLLLTAIAMVVECTMCDAETNLASHLFIGDHIGKEEEIMMESDISRRLLAQKTRYFSYAALKANATPCQKKGRSYFNCRGHERANPYRRACTHITHCQRFTD</sequence>
<evidence type="ECO:0000256" key="5">
    <source>
        <dbReference type="ARBA" id="ARBA00022729"/>
    </source>
</evidence>
<evidence type="ECO:0000256" key="7">
    <source>
        <dbReference type="SAM" id="SignalP"/>
    </source>
</evidence>
<dbReference type="GO" id="GO:0040008">
    <property type="term" value="P:regulation of growth"/>
    <property type="evidence" value="ECO:0007669"/>
    <property type="project" value="UniProtKB-ARBA"/>
</dbReference>
<dbReference type="PANTHER" id="PTHR33136:SF89">
    <property type="entry name" value="PROTEIN RALF-LIKE 19"/>
    <property type="match status" value="1"/>
</dbReference>
<evidence type="ECO:0000313" key="9">
    <source>
        <dbReference type="Proteomes" id="UP001159364"/>
    </source>
</evidence>
<evidence type="ECO:0000256" key="3">
    <source>
        <dbReference type="ARBA" id="ARBA00022525"/>
    </source>
</evidence>
<dbReference type="GO" id="GO:0005179">
    <property type="term" value="F:hormone activity"/>
    <property type="evidence" value="ECO:0007669"/>
    <property type="project" value="UniProtKB-KW"/>
</dbReference>
<keyword evidence="5 7" id="KW-0732">Signal</keyword>
<evidence type="ECO:0000256" key="1">
    <source>
        <dbReference type="ARBA" id="ARBA00004613"/>
    </source>
</evidence>
<reference evidence="8 9" key="1">
    <citation type="submission" date="2021-09" db="EMBL/GenBank/DDBJ databases">
        <title>Genomic insights and catalytic innovation underlie evolution of tropane alkaloids biosynthesis.</title>
        <authorList>
            <person name="Wang Y.-J."/>
            <person name="Tian T."/>
            <person name="Huang J.-P."/>
            <person name="Huang S.-X."/>
        </authorList>
    </citation>
    <scope>NUCLEOTIDE SEQUENCE [LARGE SCALE GENOMIC DNA]</scope>
    <source>
        <strain evidence="8">KIB-2018</strain>
        <tissue evidence="8">Leaf</tissue>
    </source>
</reference>
<dbReference type="Pfam" id="PF05498">
    <property type="entry name" value="RALF"/>
    <property type="match status" value="1"/>
</dbReference>
<evidence type="ECO:0000313" key="8">
    <source>
        <dbReference type="EMBL" id="KAJ8755068.1"/>
    </source>
</evidence>
<dbReference type="PANTHER" id="PTHR33136">
    <property type="entry name" value="RAPID ALKALINIZATION FACTOR-LIKE"/>
    <property type="match status" value="1"/>
</dbReference>
<evidence type="ECO:0008006" key="10">
    <source>
        <dbReference type="Google" id="ProtNLM"/>
    </source>
</evidence>
<gene>
    <name evidence="8" type="ORF">K2173_016673</name>
</gene>
<comment type="similarity">
    <text evidence="2">Belongs to the plant rapid alkalinization factor (RALF) family.</text>
</comment>
<feature type="signal peptide" evidence="7">
    <location>
        <begin position="1"/>
        <end position="20"/>
    </location>
</feature>
<comment type="subcellular location">
    <subcellularLocation>
        <location evidence="1">Secreted</location>
    </subcellularLocation>
</comment>
<keyword evidence="6" id="KW-1015">Disulfide bond</keyword>
<comment type="caution">
    <text evidence="8">The sequence shown here is derived from an EMBL/GenBank/DDBJ whole genome shotgun (WGS) entry which is preliminary data.</text>
</comment>
<evidence type="ECO:0000256" key="2">
    <source>
        <dbReference type="ARBA" id="ARBA00009178"/>
    </source>
</evidence>
<organism evidence="8 9">
    <name type="scientific">Erythroxylum novogranatense</name>
    <dbReference type="NCBI Taxonomy" id="1862640"/>
    <lineage>
        <taxon>Eukaryota</taxon>
        <taxon>Viridiplantae</taxon>
        <taxon>Streptophyta</taxon>
        <taxon>Embryophyta</taxon>
        <taxon>Tracheophyta</taxon>
        <taxon>Spermatophyta</taxon>
        <taxon>Magnoliopsida</taxon>
        <taxon>eudicotyledons</taxon>
        <taxon>Gunneridae</taxon>
        <taxon>Pentapetalae</taxon>
        <taxon>rosids</taxon>
        <taxon>fabids</taxon>
        <taxon>Malpighiales</taxon>
        <taxon>Erythroxylaceae</taxon>
        <taxon>Erythroxylum</taxon>
    </lineage>
</organism>
<keyword evidence="3" id="KW-0964">Secreted</keyword>
<dbReference type="GO" id="GO:0009506">
    <property type="term" value="C:plasmodesma"/>
    <property type="evidence" value="ECO:0007669"/>
    <property type="project" value="TreeGrafter"/>
</dbReference>
<feature type="chain" id="PRO_5043451510" description="Protein RALF-like 19" evidence="7">
    <location>
        <begin position="21"/>
        <end position="109"/>
    </location>
</feature>